<dbReference type="Pfam" id="PF00069">
    <property type="entry name" value="Pkinase"/>
    <property type="match status" value="1"/>
</dbReference>
<evidence type="ECO:0000256" key="7">
    <source>
        <dbReference type="ARBA" id="ARBA00047899"/>
    </source>
</evidence>
<dbReference type="GO" id="GO:0005737">
    <property type="term" value="C:cytoplasm"/>
    <property type="evidence" value="ECO:0007669"/>
    <property type="project" value="TreeGrafter"/>
</dbReference>
<dbReference type="PROSITE" id="PS00108">
    <property type="entry name" value="PROTEIN_KINASE_ST"/>
    <property type="match status" value="1"/>
</dbReference>
<dbReference type="VEuPathDB" id="TrichDB:TRFO_01658"/>
<evidence type="ECO:0000259" key="12">
    <source>
        <dbReference type="PROSITE" id="PS50011"/>
    </source>
</evidence>
<feature type="domain" description="Protein kinase" evidence="12">
    <location>
        <begin position="14"/>
        <end position="267"/>
    </location>
</feature>
<accession>A0A1J4JV00</accession>
<dbReference type="GO" id="GO:0005524">
    <property type="term" value="F:ATP binding"/>
    <property type="evidence" value="ECO:0007669"/>
    <property type="project" value="UniProtKB-UniRule"/>
</dbReference>
<keyword evidence="4 9" id="KW-0547">Nucleotide-binding</keyword>
<evidence type="ECO:0000256" key="8">
    <source>
        <dbReference type="ARBA" id="ARBA00048679"/>
    </source>
</evidence>
<comment type="similarity">
    <text evidence="10">Belongs to the protein kinase superfamily.</text>
</comment>
<dbReference type="FunFam" id="3.30.200.20:FF:000003">
    <property type="entry name" value="Non-specific serine/threonine protein kinase"/>
    <property type="match status" value="1"/>
</dbReference>
<evidence type="ECO:0000256" key="5">
    <source>
        <dbReference type="ARBA" id="ARBA00022777"/>
    </source>
</evidence>
<protein>
    <recommendedName>
        <fullName evidence="1">non-specific serine/threonine protein kinase</fullName>
        <ecNumber evidence="1">2.7.11.1</ecNumber>
    </recommendedName>
</protein>
<evidence type="ECO:0000256" key="6">
    <source>
        <dbReference type="ARBA" id="ARBA00022840"/>
    </source>
</evidence>
<dbReference type="SUPFAM" id="SSF56112">
    <property type="entry name" value="Protein kinase-like (PK-like)"/>
    <property type="match status" value="1"/>
</dbReference>
<dbReference type="InterPro" id="IPR000719">
    <property type="entry name" value="Prot_kinase_dom"/>
</dbReference>
<gene>
    <name evidence="13" type="ORF">TRFO_01658</name>
</gene>
<evidence type="ECO:0000256" key="2">
    <source>
        <dbReference type="ARBA" id="ARBA00022527"/>
    </source>
</evidence>
<comment type="caution">
    <text evidence="13">The sequence shown here is derived from an EMBL/GenBank/DDBJ whole genome shotgun (WGS) entry which is preliminary data.</text>
</comment>
<evidence type="ECO:0000256" key="3">
    <source>
        <dbReference type="ARBA" id="ARBA00022679"/>
    </source>
</evidence>
<proteinExistence type="inferred from homology"/>
<dbReference type="Gene3D" id="1.10.510.10">
    <property type="entry name" value="Transferase(Phosphotransferase) domain 1"/>
    <property type="match status" value="1"/>
</dbReference>
<keyword evidence="6 9" id="KW-0067">ATP-binding</keyword>
<comment type="catalytic activity">
    <reaction evidence="7">
        <text>L-threonyl-[protein] + ATP = O-phospho-L-threonyl-[protein] + ADP + H(+)</text>
        <dbReference type="Rhea" id="RHEA:46608"/>
        <dbReference type="Rhea" id="RHEA-COMP:11060"/>
        <dbReference type="Rhea" id="RHEA-COMP:11605"/>
        <dbReference type="ChEBI" id="CHEBI:15378"/>
        <dbReference type="ChEBI" id="CHEBI:30013"/>
        <dbReference type="ChEBI" id="CHEBI:30616"/>
        <dbReference type="ChEBI" id="CHEBI:61977"/>
        <dbReference type="ChEBI" id="CHEBI:456216"/>
        <dbReference type="EC" id="2.7.11.1"/>
    </reaction>
</comment>
<evidence type="ECO:0000313" key="14">
    <source>
        <dbReference type="Proteomes" id="UP000179807"/>
    </source>
</evidence>
<dbReference type="PANTHER" id="PTHR24346:SF30">
    <property type="entry name" value="MATERNAL EMBRYONIC LEUCINE ZIPPER KINASE"/>
    <property type="match status" value="1"/>
</dbReference>
<dbReference type="InterPro" id="IPR017441">
    <property type="entry name" value="Protein_kinase_ATP_BS"/>
</dbReference>
<dbReference type="FunFam" id="1.10.510.10:FF:000592">
    <property type="entry name" value="CAMK family protein kinase"/>
    <property type="match status" value="1"/>
</dbReference>
<dbReference type="InterPro" id="IPR008271">
    <property type="entry name" value="Ser/Thr_kinase_AS"/>
</dbReference>
<keyword evidence="2 10" id="KW-0723">Serine/threonine-protein kinase</keyword>
<keyword evidence="5 13" id="KW-0418">Kinase</keyword>
<evidence type="ECO:0000256" key="10">
    <source>
        <dbReference type="RuleBase" id="RU000304"/>
    </source>
</evidence>
<dbReference type="PROSITE" id="PS50011">
    <property type="entry name" value="PROTEIN_KINASE_DOM"/>
    <property type="match status" value="1"/>
</dbReference>
<keyword evidence="3" id="KW-0808">Transferase</keyword>
<feature type="binding site" evidence="9">
    <location>
        <position position="43"/>
    </location>
    <ligand>
        <name>ATP</name>
        <dbReference type="ChEBI" id="CHEBI:30616"/>
    </ligand>
</feature>
<dbReference type="CDD" id="cd14272">
    <property type="entry name" value="UBA_AMPK-RKs"/>
    <property type="match status" value="1"/>
</dbReference>
<organism evidence="13 14">
    <name type="scientific">Tritrichomonas foetus</name>
    <dbReference type="NCBI Taxonomy" id="1144522"/>
    <lineage>
        <taxon>Eukaryota</taxon>
        <taxon>Metamonada</taxon>
        <taxon>Parabasalia</taxon>
        <taxon>Tritrichomonadida</taxon>
        <taxon>Tritrichomonadidae</taxon>
        <taxon>Tritrichomonas</taxon>
    </lineage>
</organism>
<dbReference type="GO" id="GO:0035556">
    <property type="term" value="P:intracellular signal transduction"/>
    <property type="evidence" value="ECO:0007669"/>
    <property type="project" value="TreeGrafter"/>
</dbReference>
<dbReference type="GO" id="GO:0004674">
    <property type="term" value="F:protein serine/threonine kinase activity"/>
    <property type="evidence" value="ECO:0007669"/>
    <property type="project" value="UniProtKB-KW"/>
</dbReference>
<dbReference type="AlphaFoldDB" id="A0A1J4JV00"/>
<comment type="catalytic activity">
    <reaction evidence="8">
        <text>L-seryl-[protein] + ATP = O-phospho-L-seryl-[protein] + ADP + H(+)</text>
        <dbReference type="Rhea" id="RHEA:17989"/>
        <dbReference type="Rhea" id="RHEA-COMP:9863"/>
        <dbReference type="Rhea" id="RHEA-COMP:11604"/>
        <dbReference type="ChEBI" id="CHEBI:15378"/>
        <dbReference type="ChEBI" id="CHEBI:29999"/>
        <dbReference type="ChEBI" id="CHEBI:30616"/>
        <dbReference type="ChEBI" id="CHEBI:83421"/>
        <dbReference type="ChEBI" id="CHEBI:456216"/>
        <dbReference type="EC" id="2.7.11.1"/>
    </reaction>
</comment>
<dbReference type="InterPro" id="IPR011009">
    <property type="entry name" value="Kinase-like_dom_sf"/>
</dbReference>
<dbReference type="EMBL" id="MLAK01000926">
    <property type="protein sequence ID" value="OHT01085.1"/>
    <property type="molecule type" value="Genomic_DNA"/>
</dbReference>
<sequence>MEGMPKIPHTIGNYVLKRQIGKGSFATVWRAEHRIAKKFVAIKVIENSNVTDESSRTKFVREINLIKRMDHPFIARLFEVIETPELTFLIQEYVENGSILNYVNLHGNLSEKQARRYFSQIISAVEYLHDVVKVAHRDLKAENVLLDKNLNARLIDFGLSNTFSDEQPELSTACGSPAYAAPEMVRGMPYTKMADIWSAGVLLYAMVTGTLPFDDDNVQMMLQKIAYTEPSYPSNLSLQLIDLLKKILVKNPDQRATIKKIREHPWFSQSEYSHLKLDLSTDDSLKVRKIDREIVEELNTKGIDTNRLSESLLLDEINEDTAIYSILRREKITGKIKEMMLSLNAHPSQTFRISTSASVENVAVKMPTGRLRKPSPRKLPVPKKNDGNEPVSNVPKIIKRPTQPDVIEMRRSRLSIDNLARVPIRPPLPSDTSARRRSMCLQ</sequence>
<evidence type="ECO:0000256" key="1">
    <source>
        <dbReference type="ARBA" id="ARBA00012513"/>
    </source>
</evidence>
<dbReference type="CDD" id="cd14003">
    <property type="entry name" value="STKc_AMPK-like"/>
    <property type="match status" value="1"/>
</dbReference>
<dbReference type="SMART" id="SM00220">
    <property type="entry name" value="S_TKc"/>
    <property type="match status" value="1"/>
</dbReference>
<dbReference type="Proteomes" id="UP000179807">
    <property type="component" value="Unassembled WGS sequence"/>
</dbReference>
<dbReference type="PROSITE" id="PS00107">
    <property type="entry name" value="PROTEIN_KINASE_ATP"/>
    <property type="match status" value="1"/>
</dbReference>
<evidence type="ECO:0000313" key="13">
    <source>
        <dbReference type="EMBL" id="OHT01085.1"/>
    </source>
</evidence>
<feature type="region of interest" description="Disordered" evidence="11">
    <location>
        <begin position="369"/>
        <end position="396"/>
    </location>
</feature>
<name>A0A1J4JV00_9EUKA</name>
<feature type="region of interest" description="Disordered" evidence="11">
    <location>
        <begin position="423"/>
        <end position="442"/>
    </location>
</feature>
<reference evidence="13" key="1">
    <citation type="submission" date="2016-10" db="EMBL/GenBank/DDBJ databases">
        <authorList>
            <person name="Benchimol M."/>
            <person name="Almeida L.G."/>
            <person name="Vasconcelos A.T."/>
            <person name="Perreira-Neves A."/>
            <person name="Rosa I.A."/>
            <person name="Tasca T."/>
            <person name="Bogo M.R."/>
            <person name="de Souza W."/>
        </authorList>
    </citation>
    <scope>NUCLEOTIDE SEQUENCE [LARGE SCALE GENOMIC DNA]</scope>
    <source>
        <strain evidence="13">K</strain>
    </source>
</reference>
<dbReference type="PANTHER" id="PTHR24346">
    <property type="entry name" value="MAP/MICROTUBULE AFFINITY-REGULATING KINASE"/>
    <property type="match status" value="1"/>
</dbReference>
<dbReference type="EC" id="2.7.11.1" evidence="1"/>
<dbReference type="OrthoDB" id="193931at2759"/>
<keyword evidence="14" id="KW-1185">Reference proteome</keyword>
<evidence type="ECO:0000256" key="9">
    <source>
        <dbReference type="PROSITE-ProRule" id="PRU10141"/>
    </source>
</evidence>
<evidence type="ECO:0000256" key="4">
    <source>
        <dbReference type="ARBA" id="ARBA00022741"/>
    </source>
</evidence>
<evidence type="ECO:0000256" key="11">
    <source>
        <dbReference type="SAM" id="MobiDB-lite"/>
    </source>
</evidence>
<dbReference type="RefSeq" id="XP_068354221.1">
    <property type="nucleotide sequence ID" value="XM_068490230.1"/>
</dbReference>
<dbReference type="GeneID" id="94824934"/>